<dbReference type="SUPFAM" id="SSF46565">
    <property type="entry name" value="Chaperone J-domain"/>
    <property type="match status" value="1"/>
</dbReference>
<dbReference type="PANTHER" id="PTHR33840">
    <property type="match status" value="1"/>
</dbReference>
<dbReference type="AlphaFoldDB" id="A0A2U3EJT0"/>
<proteinExistence type="predicted"/>
<feature type="coiled-coil region" evidence="1">
    <location>
        <begin position="763"/>
        <end position="797"/>
    </location>
</feature>
<reference evidence="4 7" key="4">
    <citation type="journal article" date="2024" name="Microbiol. Resour. Announc.">
        <title>Genome annotations for the ascomycete fungi Trichoderma harzianum, Trichoderma aggressivum, and Purpureocillium lilacinum.</title>
        <authorList>
            <person name="Beijen E.P.W."/>
            <person name="Ohm R.A."/>
        </authorList>
    </citation>
    <scope>NUCLEOTIDE SEQUENCE [LARGE SCALE GENOMIC DNA]</scope>
    <source>
        <strain evidence="4 7">CBS 150709</strain>
    </source>
</reference>
<dbReference type="Gene3D" id="1.10.287.110">
    <property type="entry name" value="DnaJ domain"/>
    <property type="match status" value="1"/>
</dbReference>
<evidence type="ECO:0000256" key="2">
    <source>
        <dbReference type="SAM" id="MobiDB-lite"/>
    </source>
</evidence>
<evidence type="ECO:0000313" key="7">
    <source>
        <dbReference type="Proteomes" id="UP001287286"/>
    </source>
</evidence>
<keyword evidence="1" id="KW-0175">Coiled coil</keyword>
<sequence>MGWQDYDTARAKKRLIVLCDGTWMNSDYGYVKPGLLNGKGGLQVPSNVTRISRCFKRRCGDGTLQIINYESGVGSGSNMLDSVTGGAFGVGLAERVREAYAYLCANYRDGDEIFLVGFSRGAFTARSVAGMIANLGLLTREGVEHFYPIFKDMQHWMDDDYDDPFPNSPFPDKPKGPHADEEYRVRLAKMGYTRVQQQNGAPITIKAVCVWDTALALDETRPPFSPAVWERPRKMRLRTDLRQVWFPGNHGNCGGGWDDQGISNATLAWMMDQMASVGVEFDRPSLDRVIQQSTEFYMQARAQNAKKSRRVMQQWAVDPIYESNRPVRPWALGQIQKDSSLLFKLSGETTRTPGIYRQVDPKTRLERGKFLEDTNESVHSSVRVRLACEGLGLNDQSIWTCKALADWRLKRVTVARDVPVRDASGREFYKEQLEERWVWKYVGDERRAPEDPNQRTMWEEPLGYYERRGFPSDSAQSRGLATLEAFFSRLTFADLDLTHLATGTPHNPVRRARPRIPPAIMSDDNRDLLRFAAEYADQDVDLYELLGVDALTTKEDIHRAWRKRSLKYHPDKAGADFDAAKWELFERARDVLADPPARAAYDSASAAKLLRRQERQAMDQERKRFADDLEAAEKAAARARSDKAQKERAAMQEERDRLAEAQRVRDEERRRQEAAAQEVEDLAEARRRVREKKEEKTRRRQAREEMKASLGKRAPAGPSNGAVAVPGNYYVAGTGDGDAGKKYWELVCDKLRAVQAVRNLQKGEATEEELQDAEKGVQDARRRIFDAEAKYQRETAAI</sequence>
<evidence type="ECO:0000313" key="6">
    <source>
        <dbReference type="Proteomes" id="UP000245956"/>
    </source>
</evidence>
<feature type="compositionally biased region" description="Basic and acidic residues" evidence="2">
    <location>
        <begin position="683"/>
        <end position="707"/>
    </location>
</feature>
<dbReference type="SUPFAM" id="SSF53474">
    <property type="entry name" value="alpha/beta-Hydrolases"/>
    <property type="match status" value="1"/>
</dbReference>
<feature type="domain" description="J" evidence="3">
    <location>
        <begin position="541"/>
        <end position="605"/>
    </location>
</feature>
<evidence type="ECO:0000256" key="1">
    <source>
        <dbReference type="SAM" id="Coils"/>
    </source>
</evidence>
<reference evidence="5 6" key="2">
    <citation type="journal article" date="2016" name="Front. Microbiol.">
        <title>Genome and transcriptome sequences reveal the specific parasitism of the nematophagous Purpureocillium lilacinum 36-1.</title>
        <authorList>
            <person name="Xie J."/>
            <person name="Li S."/>
            <person name="Mo C."/>
            <person name="Xiao X."/>
            <person name="Peng D."/>
            <person name="Wang G."/>
            <person name="Xiao Y."/>
        </authorList>
    </citation>
    <scope>NUCLEOTIDE SEQUENCE [LARGE SCALE GENOMIC DNA]</scope>
    <source>
        <strain evidence="5 6">36-1</strain>
    </source>
</reference>
<accession>A0A2U3EJT0</accession>
<protein>
    <recommendedName>
        <fullName evidence="3">J domain-containing protein</fullName>
    </recommendedName>
</protein>
<dbReference type="Proteomes" id="UP000245956">
    <property type="component" value="Unassembled WGS sequence"/>
</dbReference>
<evidence type="ECO:0000259" key="3">
    <source>
        <dbReference type="PROSITE" id="PS50076"/>
    </source>
</evidence>
<dbReference type="Proteomes" id="UP001287286">
    <property type="component" value="Unassembled WGS sequence"/>
</dbReference>
<dbReference type="SMART" id="SM00271">
    <property type="entry name" value="DnaJ"/>
    <property type="match status" value="1"/>
</dbReference>
<feature type="compositionally biased region" description="Basic and acidic residues" evidence="2">
    <location>
        <begin position="630"/>
        <end position="673"/>
    </location>
</feature>
<dbReference type="InterPro" id="IPR036869">
    <property type="entry name" value="J_dom_sf"/>
</dbReference>
<feature type="region of interest" description="Disordered" evidence="2">
    <location>
        <begin position="630"/>
        <end position="725"/>
    </location>
</feature>
<evidence type="ECO:0000313" key="5">
    <source>
        <dbReference type="EMBL" id="PWI74759.1"/>
    </source>
</evidence>
<dbReference type="CDD" id="cd06257">
    <property type="entry name" value="DnaJ"/>
    <property type="match status" value="1"/>
</dbReference>
<comment type="caution">
    <text evidence="5">The sequence shown here is derived from an EMBL/GenBank/DDBJ whole genome shotgun (WGS) entry which is preliminary data.</text>
</comment>
<dbReference type="EMBL" id="LCWV01000003">
    <property type="protein sequence ID" value="PWI74759.1"/>
    <property type="molecule type" value="Genomic_DNA"/>
</dbReference>
<gene>
    <name evidence="5" type="ORF">PCL_08073</name>
    <name evidence="4" type="ORF">Purlil1_3082</name>
</gene>
<reference evidence="4" key="3">
    <citation type="submission" date="2023-11" db="EMBL/GenBank/DDBJ databases">
        <authorList>
            <person name="Beijen E."/>
            <person name="Ohm R.A."/>
        </authorList>
    </citation>
    <scope>NUCLEOTIDE SEQUENCE</scope>
    <source>
        <strain evidence="4">CBS 150709</strain>
    </source>
</reference>
<dbReference type="InterPro" id="IPR001623">
    <property type="entry name" value="DnaJ_domain"/>
</dbReference>
<dbReference type="Pfam" id="PF09994">
    <property type="entry name" value="T6SS_Tle1-like_cat"/>
    <property type="match status" value="2"/>
</dbReference>
<dbReference type="EMBL" id="JAWRVI010000008">
    <property type="protein sequence ID" value="KAK4092461.1"/>
    <property type="molecule type" value="Genomic_DNA"/>
</dbReference>
<dbReference type="PROSITE" id="PS50076">
    <property type="entry name" value="DNAJ_2"/>
    <property type="match status" value="1"/>
</dbReference>
<dbReference type="PANTHER" id="PTHR33840:SF1">
    <property type="entry name" value="TLE1 PHOSPHOLIPASE DOMAIN-CONTAINING PROTEIN"/>
    <property type="match status" value="1"/>
</dbReference>
<organism evidence="5 6">
    <name type="scientific">Purpureocillium lilacinum</name>
    <name type="common">Paecilomyces lilacinus</name>
    <dbReference type="NCBI Taxonomy" id="33203"/>
    <lineage>
        <taxon>Eukaryota</taxon>
        <taxon>Fungi</taxon>
        <taxon>Dikarya</taxon>
        <taxon>Ascomycota</taxon>
        <taxon>Pezizomycotina</taxon>
        <taxon>Sordariomycetes</taxon>
        <taxon>Hypocreomycetidae</taxon>
        <taxon>Hypocreales</taxon>
        <taxon>Ophiocordycipitaceae</taxon>
        <taxon>Purpureocillium</taxon>
    </lineage>
</organism>
<dbReference type="InterPro" id="IPR018712">
    <property type="entry name" value="Tle1-like_cat"/>
</dbReference>
<evidence type="ECO:0000313" key="4">
    <source>
        <dbReference type="EMBL" id="KAK4092461.1"/>
    </source>
</evidence>
<keyword evidence="7" id="KW-1185">Reference proteome</keyword>
<dbReference type="InterPro" id="IPR029058">
    <property type="entry name" value="AB_hydrolase_fold"/>
</dbReference>
<name>A0A2U3EJT0_PURLI</name>
<reference evidence="5" key="1">
    <citation type="submission" date="2015-05" db="EMBL/GenBank/DDBJ databases">
        <authorList>
            <person name="Wang D.B."/>
            <person name="Wang M."/>
        </authorList>
    </citation>
    <scope>NUCLEOTIDE SEQUENCE</scope>
    <source>
        <strain evidence="5">36-1</strain>
    </source>
</reference>
<dbReference type="Pfam" id="PF00226">
    <property type="entry name" value="DnaJ"/>
    <property type="match status" value="1"/>
</dbReference>